<dbReference type="SUPFAM" id="SSF69304">
    <property type="entry name" value="Tricorn protease N-terminal domain"/>
    <property type="match status" value="1"/>
</dbReference>
<reference evidence="1 2" key="1">
    <citation type="submission" date="2019-10" db="EMBL/GenBank/DDBJ databases">
        <title>Genome sequence of Phaeocystidibacter marisrubri JCM30614 (type strain).</title>
        <authorList>
            <person name="Bowman J.P."/>
        </authorList>
    </citation>
    <scope>NUCLEOTIDE SEQUENCE [LARGE SCALE GENOMIC DNA]</scope>
    <source>
        <strain evidence="1 2">JCM 30614</strain>
    </source>
</reference>
<dbReference type="PROSITE" id="PS51257">
    <property type="entry name" value="PROKAR_LIPOPROTEIN"/>
    <property type="match status" value="1"/>
</dbReference>
<dbReference type="OrthoDB" id="1041979at2"/>
<sequence>MRSLYNVGLFLAGLFFLSSCEEPVVATVEPGYIDPQSFTMTPKLAFQKGKTFCLLAGDETENTSEGSVSTTDLYTTDDFENWKIERVGRFSIIAHAQRGDVIALATGVYSNEETENFHFEMKLMNLNGEVIARCPTGSVAYPQFMTDSTLYGYHPSEDEIRFYTYVDGKLRRTFDRETLHLPDSLYQVARTTNYVYMVERIIGGNRKSSIVDVRTGSRRPFEMEGYYNVVAVDADKNWMYIRRNSTLYLYSMETLAELKAWNMSVDEQFLPFYTIQSVPNGLLLSGNQQNPSRSYFILDIENEELAIGSIPSSETGLFFPYAPTGKMEEGWKVVMMTDACNFFRERGTWDLQP</sequence>
<gene>
    <name evidence="1" type="ORF">F8C82_11720</name>
</gene>
<dbReference type="Proteomes" id="UP000484164">
    <property type="component" value="Unassembled WGS sequence"/>
</dbReference>
<evidence type="ECO:0000313" key="2">
    <source>
        <dbReference type="Proteomes" id="UP000484164"/>
    </source>
</evidence>
<keyword evidence="2" id="KW-1185">Reference proteome</keyword>
<dbReference type="RefSeq" id="WP_151693772.1">
    <property type="nucleotide sequence ID" value="NZ_BMGX01000001.1"/>
</dbReference>
<evidence type="ECO:0000313" key="1">
    <source>
        <dbReference type="EMBL" id="KAB2816345.1"/>
    </source>
</evidence>
<dbReference type="AlphaFoldDB" id="A0A6L3ZET8"/>
<accession>A0A6L3ZET8</accession>
<proteinExistence type="predicted"/>
<comment type="caution">
    <text evidence="1">The sequence shown here is derived from an EMBL/GenBank/DDBJ whole genome shotgun (WGS) entry which is preliminary data.</text>
</comment>
<organism evidence="1 2">
    <name type="scientific">Phaeocystidibacter marisrubri</name>
    <dbReference type="NCBI Taxonomy" id="1577780"/>
    <lineage>
        <taxon>Bacteria</taxon>
        <taxon>Pseudomonadati</taxon>
        <taxon>Bacteroidota</taxon>
        <taxon>Flavobacteriia</taxon>
        <taxon>Flavobacteriales</taxon>
        <taxon>Phaeocystidibacteraceae</taxon>
        <taxon>Phaeocystidibacter</taxon>
    </lineage>
</organism>
<dbReference type="EMBL" id="WBVQ01000002">
    <property type="protein sequence ID" value="KAB2816345.1"/>
    <property type="molecule type" value="Genomic_DNA"/>
</dbReference>
<protein>
    <submittedName>
        <fullName evidence="1">Uncharacterized protein</fullName>
    </submittedName>
</protein>
<name>A0A6L3ZET8_9FLAO</name>